<proteinExistence type="predicted"/>
<gene>
    <name evidence="4" type="ORF">IC627_12725</name>
    <name evidence="3" type="ORF">PDPUS_1_00590</name>
</gene>
<dbReference type="Proteomes" id="UP000218676">
    <property type="component" value="Chromosome 1"/>
</dbReference>
<reference evidence="3" key="1">
    <citation type="journal article" date="2017" name="Genome Announc.">
        <title>Whole-Genome Sequence of Photobacterium damselae subsp. piscicida Strain 91-197, Isolated from Hybrid Striped Bass (Morone sp.) in the United States.</title>
        <authorList>
            <person name="Teru Y."/>
            <person name="Hikima J."/>
            <person name="Kono T."/>
            <person name="Sakai M."/>
            <person name="Takano T."/>
            <person name="Hawke J.P."/>
            <person name="Takeyama H."/>
            <person name="Aoki T."/>
        </authorList>
    </citation>
    <scope>NUCLEOTIDE SEQUENCE</scope>
    <source>
        <strain evidence="3">91-197</strain>
    </source>
</reference>
<name>A0A1Q9GYE4_PHODP</name>
<evidence type="ECO:0000256" key="1">
    <source>
        <dbReference type="SAM" id="Phobius"/>
    </source>
</evidence>
<evidence type="ECO:0000313" key="5">
    <source>
        <dbReference type="Proteomes" id="UP000218676"/>
    </source>
</evidence>
<evidence type="ECO:0000259" key="2">
    <source>
        <dbReference type="Pfam" id="PF05232"/>
    </source>
</evidence>
<dbReference type="InterPro" id="IPR058208">
    <property type="entry name" value="PACE"/>
</dbReference>
<reference evidence="5" key="2">
    <citation type="submission" date="2017-05" db="EMBL/GenBank/DDBJ databases">
        <title>Whole genome sequence of fish pathogenic bacteria, Photobacterium damselae subsp. piscicida, strain 91-197, isolated from hybrid striped bass (Morone sp.) in USA.</title>
        <authorList>
            <person name="Teru Y."/>
            <person name="Hikima J."/>
            <person name="Kono T."/>
            <person name="Sakai M."/>
            <person name="Takano T."/>
            <person name="Hawke J.P."/>
            <person name="Takeyama H."/>
            <person name="Aoki T."/>
        </authorList>
    </citation>
    <scope>NUCLEOTIDE SEQUENCE [LARGE SCALE GENOMIC DNA]</scope>
    <source>
        <strain evidence="5">91-197</strain>
    </source>
</reference>
<reference evidence="4 6" key="3">
    <citation type="submission" date="2020-09" db="EMBL/GenBank/DDBJ databases">
        <title>Complete, closed and curated genome sequences of Photobacterium damselae subsp. piscicida isolates from Australia indicate localised evolution and additional plasmid-borne pathogenicity mechanisms.</title>
        <authorList>
            <person name="Baseggio L."/>
            <person name="Silayeva O."/>
            <person name="Buller N."/>
            <person name="Landos M."/>
            <person name="Engelstaedter J."/>
            <person name="Barnes A.C."/>
        </authorList>
    </citation>
    <scope>NUCLEOTIDE SEQUENCE [LARGE SCALE GENOMIC DNA]</scope>
    <source>
        <strain evidence="4 6">AS-16-0540-1</strain>
    </source>
</reference>
<protein>
    <submittedName>
        <fullName evidence="3">Bacterial Transmembrane Pair family protein</fullName>
    </submittedName>
    <submittedName>
        <fullName evidence="4">PACE efflux transporter</fullName>
    </submittedName>
</protein>
<feature type="transmembrane region" description="Helical" evidence="1">
    <location>
        <begin position="78"/>
        <end position="99"/>
    </location>
</feature>
<keyword evidence="1 3" id="KW-0812">Transmembrane</keyword>
<dbReference type="RefSeq" id="WP_044176659.1">
    <property type="nucleotide sequence ID" value="NZ_AP018045.1"/>
</dbReference>
<accession>A0A1Q9GYE4</accession>
<dbReference type="EMBL" id="CP061854">
    <property type="protein sequence ID" value="QOD56101.1"/>
    <property type="molecule type" value="Genomic_DNA"/>
</dbReference>
<sequence length="147" mass="17185">MRTTLDRIRHAIGFEVIALTLIMLGFSLFSSMEVHKIGILGLGFSLFTTGWNFVYNILFDKGMLRFTGRLEKTFKHRVIHAVCFEISLLWLTLPVMAWFLDITLWQALIMDLGLVIFYFFYTYAYNWAYDLWFPIPSSATINRAHIA</sequence>
<feature type="transmembrane region" description="Helical" evidence="1">
    <location>
        <begin position="105"/>
        <end position="124"/>
    </location>
</feature>
<dbReference type="Proteomes" id="UP000516656">
    <property type="component" value="Chromosome 1"/>
</dbReference>
<organism evidence="4 6">
    <name type="scientific">Photobacterium damsela subsp. piscicida</name>
    <name type="common">Pasteurella piscicida</name>
    <dbReference type="NCBI Taxonomy" id="38294"/>
    <lineage>
        <taxon>Bacteria</taxon>
        <taxon>Pseudomonadati</taxon>
        <taxon>Pseudomonadota</taxon>
        <taxon>Gammaproteobacteria</taxon>
        <taxon>Vibrionales</taxon>
        <taxon>Vibrionaceae</taxon>
        <taxon>Photobacterium</taxon>
    </lineage>
</organism>
<keyword evidence="1" id="KW-1133">Transmembrane helix</keyword>
<evidence type="ECO:0000313" key="6">
    <source>
        <dbReference type="Proteomes" id="UP000516656"/>
    </source>
</evidence>
<feature type="transmembrane region" description="Helical" evidence="1">
    <location>
        <begin position="12"/>
        <end position="31"/>
    </location>
</feature>
<keyword evidence="1" id="KW-0472">Membrane</keyword>
<dbReference type="Pfam" id="PF05232">
    <property type="entry name" value="BTP"/>
    <property type="match status" value="2"/>
</dbReference>
<dbReference type="AlphaFoldDB" id="A0A1Q9GYE4"/>
<evidence type="ECO:0000313" key="3">
    <source>
        <dbReference type="EMBL" id="BAX51965.1"/>
    </source>
</evidence>
<dbReference type="NCBIfam" id="NF033664">
    <property type="entry name" value="PACE_transport"/>
    <property type="match status" value="1"/>
</dbReference>
<evidence type="ECO:0000313" key="4">
    <source>
        <dbReference type="EMBL" id="QOD56101.1"/>
    </source>
</evidence>
<feature type="domain" description="Chlorhexidine efflux transporter" evidence="2">
    <location>
        <begin position="2"/>
        <end position="64"/>
    </location>
</feature>
<feature type="transmembrane region" description="Helical" evidence="1">
    <location>
        <begin position="37"/>
        <end position="58"/>
    </location>
</feature>
<dbReference type="EMBL" id="AP018045">
    <property type="protein sequence ID" value="BAX51965.1"/>
    <property type="molecule type" value="Genomic_DNA"/>
</dbReference>
<dbReference type="InterPro" id="IPR007896">
    <property type="entry name" value="BTP_bacteria"/>
</dbReference>
<feature type="domain" description="Chlorhexidine efflux transporter" evidence="2">
    <location>
        <begin position="72"/>
        <end position="134"/>
    </location>
</feature>